<dbReference type="InterPro" id="IPR016169">
    <property type="entry name" value="FAD-bd_PCMH_sub2"/>
</dbReference>
<dbReference type="PANTHER" id="PTHR22777">
    <property type="entry name" value="HEMOLYSIN-RELATED"/>
    <property type="match status" value="1"/>
</dbReference>
<dbReference type="InterPro" id="IPR044751">
    <property type="entry name" value="Ion_transp-like_CBS"/>
</dbReference>
<evidence type="ECO:0000256" key="2">
    <source>
        <dbReference type="ARBA" id="ARBA00006446"/>
    </source>
</evidence>
<dbReference type="PROSITE" id="PS51371">
    <property type="entry name" value="CBS"/>
    <property type="match status" value="1"/>
</dbReference>
<feature type="transmembrane region" description="Helical" evidence="10">
    <location>
        <begin position="100"/>
        <end position="120"/>
    </location>
</feature>
<dbReference type="SUPFAM" id="SSF56176">
    <property type="entry name" value="FAD-binding/transporter-associated domain-like"/>
    <property type="match status" value="1"/>
</dbReference>
<dbReference type="CDD" id="cd04590">
    <property type="entry name" value="CBS_pair_CorC_HlyC_assoc"/>
    <property type="match status" value="1"/>
</dbReference>
<dbReference type="Pfam" id="PF00571">
    <property type="entry name" value="CBS"/>
    <property type="match status" value="1"/>
</dbReference>
<feature type="transmembrane region" description="Helical" evidence="10">
    <location>
        <begin position="6"/>
        <end position="25"/>
    </location>
</feature>
<feature type="domain" description="CBS" evidence="11">
    <location>
        <begin position="280"/>
        <end position="338"/>
    </location>
</feature>
<comment type="caution">
    <text evidence="13">The sequence shown here is derived from an EMBL/GenBank/DDBJ whole genome shotgun (WGS) entry which is preliminary data.</text>
</comment>
<evidence type="ECO:0000256" key="4">
    <source>
        <dbReference type="ARBA" id="ARBA00022737"/>
    </source>
</evidence>
<keyword evidence="6 8" id="KW-0129">CBS domain</keyword>
<name>A0A5B2TB20_9PROT</name>
<reference evidence="13 14" key="1">
    <citation type="journal article" date="2015" name="Int. J. Syst. Evol. Microbiol.">
        <title>Roseomonas oryzae sp. nov., isolated from paddy rhizosphere soil.</title>
        <authorList>
            <person name="Ramaprasad E.V."/>
            <person name="Sasikala Ch."/>
            <person name="Ramana Ch.V."/>
        </authorList>
    </citation>
    <scope>NUCLEOTIDE SEQUENCE [LARGE SCALE GENOMIC DNA]</scope>
    <source>
        <strain evidence="13 14">KCTC 42542</strain>
    </source>
</reference>
<dbReference type="OrthoDB" id="9805314at2"/>
<evidence type="ECO:0000313" key="13">
    <source>
        <dbReference type="EMBL" id="KAA2211389.1"/>
    </source>
</evidence>
<dbReference type="Pfam" id="PF03471">
    <property type="entry name" value="CorC_HlyC"/>
    <property type="match status" value="1"/>
</dbReference>
<dbReference type="GO" id="GO:0050660">
    <property type="term" value="F:flavin adenine dinucleotide binding"/>
    <property type="evidence" value="ECO:0007669"/>
    <property type="project" value="InterPro"/>
</dbReference>
<dbReference type="InterPro" id="IPR005170">
    <property type="entry name" value="Transptr-assoc_dom"/>
</dbReference>
<gene>
    <name evidence="13" type="ORF">F0Q34_20330</name>
</gene>
<evidence type="ECO:0000256" key="1">
    <source>
        <dbReference type="ARBA" id="ARBA00004141"/>
    </source>
</evidence>
<dbReference type="EMBL" id="VUKA01000030">
    <property type="protein sequence ID" value="KAA2211389.1"/>
    <property type="molecule type" value="Genomic_DNA"/>
</dbReference>
<evidence type="ECO:0000256" key="10">
    <source>
        <dbReference type="SAM" id="Phobius"/>
    </source>
</evidence>
<evidence type="ECO:0000256" key="7">
    <source>
        <dbReference type="ARBA" id="ARBA00023136"/>
    </source>
</evidence>
<dbReference type="InterPro" id="IPR036318">
    <property type="entry name" value="FAD-bd_PCMH-like_sf"/>
</dbReference>
<dbReference type="InterPro" id="IPR046342">
    <property type="entry name" value="CBS_dom_sf"/>
</dbReference>
<keyword evidence="5 9" id="KW-1133">Transmembrane helix</keyword>
<dbReference type="AlphaFoldDB" id="A0A5B2TB20"/>
<dbReference type="PANTHER" id="PTHR22777:SF17">
    <property type="entry name" value="UPF0053 PROTEIN SLL0260"/>
    <property type="match status" value="1"/>
</dbReference>
<evidence type="ECO:0000259" key="11">
    <source>
        <dbReference type="PROSITE" id="PS51371"/>
    </source>
</evidence>
<feature type="transmembrane region" description="Helical" evidence="10">
    <location>
        <begin position="64"/>
        <end position="88"/>
    </location>
</feature>
<feature type="domain" description="CNNM transmembrane" evidence="12">
    <location>
        <begin position="1"/>
        <end position="197"/>
    </location>
</feature>
<dbReference type="Gene3D" id="3.30.465.10">
    <property type="match status" value="1"/>
</dbReference>
<evidence type="ECO:0000256" key="8">
    <source>
        <dbReference type="PROSITE-ProRule" id="PRU00703"/>
    </source>
</evidence>
<dbReference type="Pfam" id="PF01595">
    <property type="entry name" value="CNNM"/>
    <property type="match status" value="1"/>
</dbReference>
<keyword evidence="4" id="KW-0677">Repeat</keyword>
<keyword evidence="14" id="KW-1185">Reference proteome</keyword>
<evidence type="ECO:0000256" key="5">
    <source>
        <dbReference type="ARBA" id="ARBA00022989"/>
    </source>
</evidence>
<evidence type="ECO:0000256" key="3">
    <source>
        <dbReference type="ARBA" id="ARBA00022692"/>
    </source>
</evidence>
<organism evidence="13 14">
    <name type="scientific">Teichococcus oryzae</name>
    <dbReference type="NCBI Taxonomy" id="1608942"/>
    <lineage>
        <taxon>Bacteria</taxon>
        <taxon>Pseudomonadati</taxon>
        <taxon>Pseudomonadota</taxon>
        <taxon>Alphaproteobacteria</taxon>
        <taxon>Acetobacterales</taxon>
        <taxon>Roseomonadaceae</taxon>
        <taxon>Roseomonas</taxon>
    </lineage>
</organism>
<dbReference type="InterPro" id="IPR002550">
    <property type="entry name" value="CNNM"/>
</dbReference>
<dbReference type="Proteomes" id="UP000322110">
    <property type="component" value="Unassembled WGS sequence"/>
</dbReference>
<keyword evidence="7 9" id="KW-0472">Membrane</keyword>
<accession>A0A5B2TB20</accession>
<dbReference type="SUPFAM" id="SSF54631">
    <property type="entry name" value="CBS-domain pair"/>
    <property type="match status" value="1"/>
</dbReference>
<comment type="similarity">
    <text evidence="2">Belongs to the UPF0053 family. Hemolysin C subfamily.</text>
</comment>
<comment type="subcellular location">
    <subcellularLocation>
        <location evidence="1">Membrane</location>
        <topology evidence="1">Multi-pass membrane protein</topology>
    </subcellularLocation>
</comment>
<evidence type="ECO:0000256" key="6">
    <source>
        <dbReference type="ARBA" id="ARBA00023122"/>
    </source>
</evidence>
<dbReference type="SMART" id="SM01091">
    <property type="entry name" value="CorC_HlyC"/>
    <property type="match status" value="1"/>
</dbReference>
<keyword evidence="3 9" id="KW-0812">Transmembrane</keyword>
<protein>
    <submittedName>
        <fullName evidence="13">HlyC/CorC family transporter</fullName>
    </submittedName>
</protein>
<dbReference type="RefSeq" id="WP_149814211.1">
    <property type="nucleotide sequence ID" value="NZ_VUKA01000030.1"/>
</dbReference>
<dbReference type="GO" id="GO:0005886">
    <property type="term" value="C:plasma membrane"/>
    <property type="evidence" value="ECO:0007669"/>
    <property type="project" value="TreeGrafter"/>
</dbReference>
<evidence type="ECO:0000313" key="14">
    <source>
        <dbReference type="Proteomes" id="UP000322110"/>
    </source>
</evidence>
<evidence type="ECO:0000256" key="9">
    <source>
        <dbReference type="PROSITE-ProRule" id="PRU01193"/>
    </source>
</evidence>
<proteinExistence type="inferred from homology"/>
<dbReference type="InterPro" id="IPR000644">
    <property type="entry name" value="CBS_dom"/>
</dbReference>
<evidence type="ECO:0000259" key="12">
    <source>
        <dbReference type="PROSITE" id="PS51846"/>
    </source>
</evidence>
<dbReference type="Gene3D" id="3.10.580.10">
    <property type="entry name" value="CBS-domain"/>
    <property type="match status" value="1"/>
</dbReference>
<sequence>MFEIAVVLLLVVINGVFSLSELAVVSARRPRLRAMAAEGRPGAAAALKLAEDPGRFLSTVQIGITLVGVLAGAFSGSALGGMLSATLLKAGMPANIANPLGFGAVVAVVTYLSIVVGELVPKRLALRNPEGLACLMAPLMRLVSRIAAPAVWLLDTSTTAIFRLLGQGGASEERVTEDDVHSLVAEAEQSGAIEETEREMITGVLRLGDRPVRGIMTPRSDVHWIDLLAPEEETRALLMRTQHSRLAVGEGTVDALIGVVQTRELLAAYLAGQAFDVRAATRPAPVIPDAADALDALDVLRQAEVPVALVHDEYGHFEGIVTPADLLEAITGSFRANEDANEPGAVERDDGTWLLPGWLPADEMADRLRIRLPENRSFHTVAGFLLAAFGRIPSVGEARNILGWRFEVMDLDGRRIDKVLAAPAAAAAVPVPGRPGRGTMA</sequence>
<dbReference type="PROSITE" id="PS51846">
    <property type="entry name" value="CNNM"/>
    <property type="match status" value="1"/>
</dbReference>